<dbReference type="SMART" id="SM00028">
    <property type="entry name" value="TPR"/>
    <property type="match status" value="6"/>
</dbReference>
<dbReference type="InterPro" id="IPR000719">
    <property type="entry name" value="Prot_kinase_dom"/>
</dbReference>
<dbReference type="SMART" id="SM00220">
    <property type="entry name" value="S_TKc"/>
    <property type="match status" value="1"/>
</dbReference>
<feature type="repeat" description="TPR" evidence="3">
    <location>
        <begin position="828"/>
        <end position="861"/>
    </location>
</feature>
<feature type="repeat" description="TPR" evidence="3">
    <location>
        <begin position="794"/>
        <end position="827"/>
    </location>
</feature>
<sequence>MSFQPEAGESIRLFKRRYTFPKHPAVQGIDIPYGQEGRQGTVYQIKEDNTRNKAALKVFRERFKNKNQVKLSEQLKNYSSFYGLSACLRSVIEEGEHARLIGQFDDLEYSLIMPWIDGPTWADILMEEQALSKETCLRISCMLSFLLKELEEAGIAHCDLSSSNVILPFLQEKARPVFADIELIDIEELCAPELSEPKALPGGSPGYAANYVKDGVWSKDADRFAGAVLLAEMASWHQEDVRRLKGDDFSYFDTDEMQNETERYKTLLVALEETLGEQAVQLFKQVWKSKRLDDCPSFSEWFALFPEHVRNFVSASHEKYMASKKPSVPLGAVSLDTLLHIAAAFEGLGNKKAAHSEYQFIMNHFPEQKAVVEELQMLLNEDEENTRPELNLNPAHYLEAAQHFEKLQDWNTALIFYTRCTQLPSVDFTTKEELSIIIEELQNQVRAEAEQQSTAEKLKQIAEEREKATAAALAEPLEARKAERPKFNIQQFFLRHWKWMIGTAAAVCLGIGLYYMYQASQEKKWHDYIKQGTEAFSQRRYSEAQQYIQQAIDKKPTEDLYTKMATIYISQGQNQQAIQYLSDLKFKKEISPKNAEANYLMGRAYFIDKNYGEAIPYYAAAYKDKKNKYYQDTIRDLVISYASINQLKKANTLVEQLQGKDNKSKAFIAYLKGDLYSRQGKGTEAVDSFEESVDLDPANKKYIKKLVEAYINNNKTNQTDDSMKTKTYENAISLANGLLREDYTNIDYLNLTGQLYYEYGLFAEGKKQKAKSQNLYKEALNAYNQVTELGIQERNTMLNTGILYEKVGDKSKAEATYKKVIKLNPIYGHAYFVYGMFQIKEKNYKKALPLLKKVIQINEDPTDVNLAKERIKEMKVKKVLI</sequence>
<keyword evidence="4" id="KW-0175">Coiled coil</keyword>
<evidence type="ECO:0000313" key="6">
    <source>
        <dbReference type="EMBL" id="MDN4075887.1"/>
    </source>
</evidence>
<name>A0ABT8ED73_9BACL</name>
<evidence type="ECO:0000256" key="3">
    <source>
        <dbReference type="PROSITE-ProRule" id="PRU00339"/>
    </source>
</evidence>
<dbReference type="PANTHER" id="PTHR45586:SF1">
    <property type="entry name" value="LIPOPOLYSACCHARIDE ASSEMBLY PROTEIN B"/>
    <property type="match status" value="1"/>
</dbReference>
<dbReference type="InterPro" id="IPR051012">
    <property type="entry name" value="CellSynth/LPSAsmb/PSIAsmb"/>
</dbReference>
<evidence type="ECO:0000256" key="1">
    <source>
        <dbReference type="ARBA" id="ARBA00022737"/>
    </source>
</evidence>
<keyword evidence="7" id="KW-1185">Reference proteome</keyword>
<reference evidence="6" key="1">
    <citation type="submission" date="2023-06" db="EMBL/GenBank/DDBJ databases">
        <title>Draft Genome Sequences of Representative Paenibacillus Polymyxa, Bacillus cereus, Fictibacillus sp., and Brevibacillus agri Strains Isolated from Amazonian Dark Earth.</title>
        <authorList>
            <person name="Pellegrinetti T.A."/>
            <person name="Cunha I.C.M."/>
            <person name="Chaves M.G."/>
            <person name="Freitas A.S."/>
            <person name="Silva A.V.R."/>
            <person name="Tsai S.M."/>
            <person name="Mendes L.W."/>
        </authorList>
    </citation>
    <scope>NUCLEOTIDE SEQUENCE</scope>
    <source>
        <strain evidence="6">CENA-BCM004</strain>
    </source>
</reference>
<evidence type="ECO:0000313" key="7">
    <source>
        <dbReference type="Proteomes" id="UP001168694"/>
    </source>
</evidence>
<dbReference type="Pfam" id="PF13181">
    <property type="entry name" value="TPR_8"/>
    <property type="match status" value="1"/>
</dbReference>
<evidence type="ECO:0000256" key="2">
    <source>
        <dbReference type="ARBA" id="ARBA00022803"/>
    </source>
</evidence>
<dbReference type="RefSeq" id="WP_290401996.1">
    <property type="nucleotide sequence ID" value="NZ_JAUHLN010000007.1"/>
</dbReference>
<keyword evidence="1" id="KW-0677">Repeat</keyword>
<dbReference type="Gene3D" id="1.25.40.10">
    <property type="entry name" value="Tetratricopeptide repeat domain"/>
    <property type="match status" value="3"/>
</dbReference>
<dbReference type="Proteomes" id="UP001168694">
    <property type="component" value="Unassembled WGS sequence"/>
</dbReference>
<keyword evidence="2 3" id="KW-0802">TPR repeat</keyword>
<dbReference type="PANTHER" id="PTHR45586">
    <property type="entry name" value="TPR REPEAT-CONTAINING PROTEIN PA4667"/>
    <property type="match status" value="1"/>
</dbReference>
<dbReference type="SUPFAM" id="SSF48452">
    <property type="entry name" value="TPR-like"/>
    <property type="match status" value="2"/>
</dbReference>
<protein>
    <submittedName>
        <fullName evidence="6">Tetratricopeptide repeat protein</fullName>
    </submittedName>
</protein>
<gene>
    <name evidence="6" type="ORF">QYF49_23365</name>
</gene>
<organism evidence="6 7">
    <name type="scientific">Fictibacillus terranigra</name>
    <dbReference type="NCBI Taxonomy" id="3058424"/>
    <lineage>
        <taxon>Bacteria</taxon>
        <taxon>Bacillati</taxon>
        <taxon>Bacillota</taxon>
        <taxon>Bacilli</taxon>
        <taxon>Bacillales</taxon>
        <taxon>Fictibacillaceae</taxon>
        <taxon>Fictibacillus</taxon>
    </lineage>
</organism>
<feature type="repeat" description="TPR" evidence="3">
    <location>
        <begin position="666"/>
        <end position="699"/>
    </location>
</feature>
<feature type="coiled-coil region" evidence="4">
    <location>
        <begin position="431"/>
        <end position="458"/>
    </location>
</feature>
<accession>A0ABT8ED73</accession>
<dbReference type="InterPro" id="IPR019734">
    <property type="entry name" value="TPR_rpt"/>
</dbReference>
<dbReference type="InterPro" id="IPR011990">
    <property type="entry name" value="TPR-like_helical_dom_sf"/>
</dbReference>
<dbReference type="Gene3D" id="1.10.510.10">
    <property type="entry name" value="Transferase(Phosphotransferase) domain 1"/>
    <property type="match status" value="1"/>
</dbReference>
<evidence type="ECO:0000256" key="4">
    <source>
        <dbReference type="SAM" id="Coils"/>
    </source>
</evidence>
<proteinExistence type="predicted"/>
<dbReference type="EMBL" id="JAUHLN010000007">
    <property type="protein sequence ID" value="MDN4075887.1"/>
    <property type="molecule type" value="Genomic_DNA"/>
</dbReference>
<comment type="caution">
    <text evidence="6">The sequence shown here is derived from an EMBL/GenBank/DDBJ whole genome shotgun (WGS) entry which is preliminary data.</text>
</comment>
<feature type="domain" description="Protein kinase" evidence="5">
    <location>
        <begin position="36"/>
        <end position="302"/>
    </location>
</feature>
<dbReference type="SUPFAM" id="SSF56112">
    <property type="entry name" value="Protein kinase-like (PK-like)"/>
    <property type="match status" value="1"/>
</dbReference>
<dbReference type="InterPro" id="IPR011009">
    <property type="entry name" value="Kinase-like_dom_sf"/>
</dbReference>
<dbReference type="Pfam" id="PF13432">
    <property type="entry name" value="TPR_16"/>
    <property type="match status" value="2"/>
</dbReference>
<dbReference type="PROSITE" id="PS50005">
    <property type="entry name" value="TPR"/>
    <property type="match status" value="3"/>
</dbReference>
<evidence type="ECO:0000259" key="5">
    <source>
        <dbReference type="SMART" id="SM00220"/>
    </source>
</evidence>